<dbReference type="InterPro" id="IPR012094">
    <property type="entry name" value="tRNA_Ile_lys_synt"/>
</dbReference>
<evidence type="ECO:0000256" key="2">
    <source>
        <dbReference type="ARBA" id="ARBA00022694"/>
    </source>
</evidence>
<keyword evidence="4 6" id="KW-0067">ATP-binding</keyword>
<evidence type="ECO:0000259" key="7">
    <source>
        <dbReference type="Pfam" id="PF01171"/>
    </source>
</evidence>
<dbReference type="InterPro" id="IPR011063">
    <property type="entry name" value="TilS/TtcA_N"/>
</dbReference>
<dbReference type="NCBIfam" id="TIGR02432">
    <property type="entry name" value="lysidine_TilS_N"/>
    <property type="match status" value="1"/>
</dbReference>
<accession>A0A191T678</accession>
<geneLocation type="chloroplast" evidence="8"/>
<dbReference type="GeneID" id="27985157"/>
<keyword evidence="8" id="KW-0934">Plastid</keyword>
<dbReference type="AlphaFoldDB" id="A0A191T678"/>
<dbReference type="GO" id="GO:0032267">
    <property type="term" value="F:tRNA(Ile)-lysidine synthase activity"/>
    <property type="evidence" value="ECO:0007669"/>
    <property type="project" value="UniProtKB-EC"/>
</dbReference>
<evidence type="ECO:0000313" key="8">
    <source>
        <dbReference type="EMBL" id="ANI25906.1"/>
    </source>
</evidence>
<dbReference type="Pfam" id="PF01171">
    <property type="entry name" value="ATP_bind_3"/>
    <property type="match status" value="1"/>
</dbReference>
<dbReference type="Gene3D" id="3.40.50.620">
    <property type="entry name" value="HUPs"/>
    <property type="match status" value="1"/>
</dbReference>
<proteinExistence type="inferred from homology"/>
<dbReference type="GO" id="GO:0005524">
    <property type="term" value="F:ATP binding"/>
    <property type="evidence" value="ECO:0007669"/>
    <property type="project" value="UniProtKB-UniRule"/>
</dbReference>
<dbReference type="SUPFAM" id="SSF82829">
    <property type="entry name" value="MesJ substrate recognition domain-like"/>
    <property type="match status" value="1"/>
</dbReference>
<name>A0A191T678_9VIRI</name>
<comment type="domain">
    <text evidence="6">The N-terminal region contains the highly conserved SGGXDS motif, predicted to be a P-loop motif involved in ATP binding.</text>
</comment>
<evidence type="ECO:0000256" key="3">
    <source>
        <dbReference type="ARBA" id="ARBA00022741"/>
    </source>
</evidence>
<dbReference type="HAMAP" id="MF_01161">
    <property type="entry name" value="tRNA_Ile_lys_synt"/>
    <property type="match status" value="1"/>
</dbReference>
<dbReference type="GO" id="GO:0009507">
    <property type="term" value="C:chloroplast"/>
    <property type="evidence" value="ECO:0007669"/>
    <property type="project" value="UniProtKB-SubCell"/>
</dbReference>
<comment type="subcellular location">
    <subcellularLocation>
        <location evidence="6">Plastid</location>
        <location evidence="6">Chloroplast</location>
    </subcellularLocation>
</comment>
<sequence length="396" mass="47402">MSNHFLQRQDLSLLYKLNSVLEERRLLKPNEHIFISISGGQDSLSLFLLLHRLSSNWNWKLSIIHCDHKWHSNSVFQAKHISRLALRMNITYYHAISTKNVKTEEKARKWRYELMRRISIFHGYTGILTGHTASDRIESFFLHLTRGTGLNGFHSLSWKRKLNNILTINFCSKSQFCCHFKFICFQEYKQKIQLPKANHNLSIIRPFLSITRTQTTKLIQQWNLYLWLDTSNNSNQIKRNRIRHQLLPYLRHNLNPQIDSLLNNWIEIVHSESIYLENIVEYILFKIFANKQIFPEYETLIIQLLLTLPLTLQRHVLKRFLYINIQRHITFDQIEQIRLSYGINKLFSQKYDKKNFQMNPKFERFSLIHLSGDNYIQINKDVVRFCKNATFSTTTK</sequence>
<dbReference type="EC" id="6.3.4.19" evidence="6"/>
<comment type="similarity">
    <text evidence="6">Belongs to the tRNA(Ile)-lysidine synthase family.</text>
</comment>
<dbReference type="EMBL" id="KU646495">
    <property type="protein sequence ID" value="ANI25906.1"/>
    <property type="molecule type" value="Genomic_DNA"/>
</dbReference>
<evidence type="ECO:0000256" key="1">
    <source>
        <dbReference type="ARBA" id="ARBA00022598"/>
    </source>
</evidence>
<dbReference type="PANTHER" id="PTHR43033:SF1">
    <property type="entry name" value="TRNA(ILE)-LYSIDINE SYNTHASE-RELATED"/>
    <property type="match status" value="1"/>
</dbReference>
<keyword evidence="3 6" id="KW-0547">Nucleotide-binding</keyword>
<dbReference type="PANTHER" id="PTHR43033">
    <property type="entry name" value="TRNA(ILE)-LYSIDINE SYNTHASE-RELATED"/>
    <property type="match status" value="1"/>
</dbReference>
<comment type="function">
    <text evidence="6">Ligates lysine onto the cytidine present at position 34 of the AUA codon-specific tRNA(Ile) that contains the anticodon CAU, in an ATP-dependent manner. Cytidine is converted to lysidine, thus changing the amino acid specificity of the tRNA from methionine to isoleucine.</text>
</comment>
<feature type="domain" description="tRNA(Ile)-lysidine/2-thiocytidine synthase N-terminal" evidence="7">
    <location>
        <begin position="33"/>
        <end position="245"/>
    </location>
</feature>
<evidence type="ECO:0000256" key="6">
    <source>
        <dbReference type="HAMAP-Rule" id="MF_01161"/>
    </source>
</evidence>
<dbReference type="RefSeq" id="YP_009258721.1">
    <property type="nucleotide sequence ID" value="NC_030359.1"/>
</dbReference>
<dbReference type="InterPro" id="IPR012795">
    <property type="entry name" value="tRNA_Ile_lys_synt_N"/>
</dbReference>
<dbReference type="GO" id="GO:0006400">
    <property type="term" value="P:tRNA modification"/>
    <property type="evidence" value="ECO:0007669"/>
    <property type="project" value="UniProtKB-UniRule"/>
</dbReference>
<dbReference type="SUPFAM" id="SSF52402">
    <property type="entry name" value="Adenine nucleotide alpha hydrolases-like"/>
    <property type="match status" value="1"/>
</dbReference>
<gene>
    <name evidence="6 8" type="primary">tilS</name>
</gene>
<evidence type="ECO:0000256" key="5">
    <source>
        <dbReference type="ARBA" id="ARBA00048539"/>
    </source>
</evidence>
<dbReference type="Gene3D" id="1.20.59.20">
    <property type="match status" value="1"/>
</dbReference>
<keyword evidence="8" id="KW-0150">Chloroplast</keyword>
<keyword evidence="1 6" id="KW-0436">Ligase</keyword>
<protein>
    <recommendedName>
        <fullName evidence="6">tRNA(Ile)-lysidine synthase, chloroplastic</fullName>
        <ecNumber evidence="6">6.3.4.19</ecNumber>
    </recommendedName>
    <alternativeName>
        <fullName evidence="6">tRNA(Ile)-2-lysyl-cytidine synthase</fullName>
    </alternativeName>
    <alternativeName>
        <fullName evidence="6">tRNA(Ile)-lysidine synthetase</fullName>
    </alternativeName>
</protein>
<dbReference type="InterPro" id="IPR014729">
    <property type="entry name" value="Rossmann-like_a/b/a_fold"/>
</dbReference>
<organism evidence="8">
    <name type="scientific">Cylindrocystis brebissonii</name>
    <dbReference type="NCBI Taxonomy" id="102167"/>
    <lineage>
        <taxon>Eukaryota</taxon>
        <taxon>Viridiplantae</taxon>
        <taxon>Streptophyta</taxon>
        <taxon>Zygnematophyceae</taxon>
        <taxon>Zygnematophycidae</taxon>
        <taxon>Zygnematales</taxon>
        <taxon>Mesotaeniaceae</taxon>
        <taxon>Cylindrocystis</taxon>
    </lineage>
</organism>
<comment type="catalytic activity">
    <reaction evidence="5 6">
        <text>cytidine(34) in tRNA(Ile2) + L-lysine + ATP = lysidine(34) in tRNA(Ile2) + AMP + diphosphate + H(+)</text>
        <dbReference type="Rhea" id="RHEA:43744"/>
        <dbReference type="Rhea" id="RHEA-COMP:10625"/>
        <dbReference type="Rhea" id="RHEA-COMP:10670"/>
        <dbReference type="ChEBI" id="CHEBI:15378"/>
        <dbReference type="ChEBI" id="CHEBI:30616"/>
        <dbReference type="ChEBI" id="CHEBI:32551"/>
        <dbReference type="ChEBI" id="CHEBI:33019"/>
        <dbReference type="ChEBI" id="CHEBI:82748"/>
        <dbReference type="ChEBI" id="CHEBI:83665"/>
        <dbReference type="ChEBI" id="CHEBI:456215"/>
        <dbReference type="EC" id="6.3.4.19"/>
    </reaction>
</comment>
<dbReference type="CDD" id="cd01992">
    <property type="entry name" value="TilS_N"/>
    <property type="match status" value="1"/>
</dbReference>
<feature type="binding site" evidence="6">
    <location>
        <begin position="38"/>
        <end position="43"/>
    </location>
    <ligand>
        <name>ATP</name>
        <dbReference type="ChEBI" id="CHEBI:30616"/>
    </ligand>
</feature>
<evidence type="ECO:0000256" key="4">
    <source>
        <dbReference type="ARBA" id="ARBA00022840"/>
    </source>
</evidence>
<reference evidence="8" key="1">
    <citation type="journal article" date="2016" name="Front. Plant Sci.">
        <title>Comparative Chloroplast Genome Analyses of Streptophyte Green Algae Uncover Major Structural Alterations in the Klebsormidiophyceae, Coleochaetophyceae and Zygnematophyceae.</title>
        <authorList>
            <person name="Lemieux C."/>
            <person name="Otis C."/>
            <person name="Turmel M."/>
        </authorList>
    </citation>
    <scope>NUCLEOTIDE SEQUENCE</scope>
</reference>
<keyword evidence="2 6" id="KW-0819">tRNA processing</keyword>